<gene>
    <name evidence="1" type="ORF">SERLADRAFT_409927</name>
</gene>
<dbReference type="AlphaFoldDB" id="F8P2N6"/>
<protein>
    <submittedName>
        <fullName evidence="1">Uncharacterized protein</fullName>
    </submittedName>
</protein>
<dbReference type="GeneID" id="18812858"/>
<organism evidence="2">
    <name type="scientific">Serpula lacrymans var. lacrymans (strain S7.9)</name>
    <name type="common">Dry rot fungus</name>
    <dbReference type="NCBI Taxonomy" id="578457"/>
    <lineage>
        <taxon>Eukaryota</taxon>
        <taxon>Fungi</taxon>
        <taxon>Dikarya</taxon>
        <taxon>Basidiomycota</taxon>
        <taxon>Agaricomycotina</taxon>
        <taxon>Agaricomycetes</taxon>
        <taxon>Agaricomycetidae</taxon>
        <taxon>Boletales</taxon>
        <taxon>Coniophorineae</taxon>
        <taxon>Serpulaceae</taxon>
        <taxon>Serpula</taxon>
    </lineage>
</organism>
<dbReference type="EMBL" id="GL945437">
    <property type="protein sequence ID" value="EGO22421.1"/>
    <property type="molecule type" value="Genomic_DNA"/>
</dbReference>
<dbReference type="OrthoDB" id="3687641at2759"/>
<evidence type="ECO:0000313" key="2">
    <source>
        <dbReference type="Proteomes" id="UP000008064"/>
    </source>
</evidence>
<evidence type="ECO:0000313" key="1">
    <source>
        <dbReference type="EMBL" id="EGO22421.1"/>
    </source>
</evidence>
<reference evidence="2" key="1">
    <citation type="journal article" date="2011" name="Science">
        <title>The plant cell wall-decomposing machinery underlies the functional diversity of forest fungi.</title>
        <authorList>
            <person name="Eastwood D.C."/>
            <person name="Floudas D."/>
            <person name="Binder M."/>
            <person name="Majcherczyk A."/>
            <person name="Schneider P."/>
            <person name="Aerts A."/>
            <person name="Asiegbu F.O."/>
            <person name="Baker S.E."/>
            <person name="Barry K."/>
            <person name="Bendiksby M."/>
            <person name="Blumentritt M."/>
            <person name="Coutinho P.M."/>
            <person name="Cullen D."/>
            <person name="de Vries R.P."/>
            <person name="Gathman A."/>
            <person name="Goodell B."/>
            <person name="Henrissat B."/>
            <person name="Ihrmark K."/>
            <person name="Kauserud H."/>
            <person name="Kohler A."/>
            <person name="LaButti K."/>
            <person name="Lapidus A."/>
            <person name="Lavin J.L."/>
            <person name="Lee Y.-H."/>
            <person name="Lindquist E."/>
            <person name="Lilly W."/>
            <person name="Lucas S."/>
            <person name="Morin E."/>
            <person name="Murat C."/>
            <person name="Oguiza J.A."/>
            <person name="Park J."/>
            <person name="Pisabarro A.G."/>
            <person name="Riley R."/>
            <person name="Rosling A."/>
            <person name="Salamov A."/>
            <person name="Schmidt O."/>
            <person name="Schmutz J."/>
            <person name="Skrede I."/>
            <person name="Stenlid J."/>
            <person name="Wiebenga A."/>
            <person name="Xie X."/>
            <person name="Kuees U."/>
            <person name="Hibbett D.S."/>
            <person name="Hoffmeister D."/>
            <person name="Hoegberg N."/>
            <person name="Martin F."/>
            <person name="Grigoriev I.V."/>
            <person name="Watkinson S.C."/>
        </authorList>
    </citation>
    <scope>NUCLEOTIDE SEQUENCE [LARGE SCALE GENOMIC DNA]</scope>
    <source>
        <strain evidence="2">S7.9</strain>
    </source>
</reference>
<accession>F8P2N6</accession>
<dbReference type="HOGENOM" id="CLU_042941_8_1_1"/>
<proteinExistence type="predicted"/>
<dbReference type="KEGG" id="sla:SERLADRAFT_409927"/>
<dbReference type="Proteomes" id="UP000008064">
    <property type="component" value="Unassembled WGS sequence"/>
</dbReference>
<name>F8P2N6_SERL9</name>
<sequence length="210" mass="23806">MTSQESGCDIDEHTIIGTDKEADKSYWHNVDDLDLEGWYYCANLLMLAALLLSQLWVKYAPQEELQIGAQHAWPHHKVAGEWPISLGEVEIFSEDTHQYQLNGTTAISEWNVLIPPGNGVIHLGSAGQHFTVAMFHQLQCLDVIHAKLVGLPDLDPLHDDSPSLWELTQHYMNYFRRMVLCHLHTALESVQSNVPLAIVDLTWSQYTCCD</sequence>
<dbReference type="RefSeq" id="XP_007320959.1">
    <property type="nucleotide sequence ID" value="XM_007320897.1"/>
</dbReference>